<proteinExistence type="predicted"/>
<gene>
    <name evidence="3" type="ORF">H9Y05_06150</name>
</gene>
<dbReference type="CDD" id="cd16936">
    <property type="entry name" value="HATPase_RsbW-like"/>
    <property type="match status" value="1"/>
</dbReference>
<dbReference type="PANTHER" id="PTHR35526:SF3">
    <property type="entry name" value="ANTI-SIGMA-F FACTOR RSBW"/>
    <property type="match status" value="1"/>
</dbReference>
<evidence type="ECO:0000256" key="1">
    <source>
        <dbReference type="ARBA" id="ARBA00022527"/>
    </source>
</evidence>
<dbReference type="Proteomes" id="UP000652681">
    <property type="component" value="Unassembled WGS sequence"/>
</dbReference>
<keyword evidence="1" id="KW-0723">Serine/threonine-protein kinase</keyword>
<keyword evidence="3" id="KW-0067">ATP-binding</keyword>
<evidence type="ECO:0000313" key="4">
    <source>
        <dbReference type="Proteomes" id="UP000652681"/>
    </source>
</evidence>
<keyword evidence="1" id="KW-0418">Kinase</keyword>
<evidence type="ECO:0000259" key="2">
    <source>
        <dbReference type="Pfam" id="PF13581"/>
    </source>
</evidence>
<dbReference type="EMBL" id="JACVEL010000003">
    <property type="protein sequence ID" value="MBC9812058.1"/>
    <property type="molecule type" value="Genomic_DNA"/>
</dbReference>
<protein>
    <submittedName>
        <fullName evidence="3">ATP-binding protein</fullName>
    </submittedName>
</protein>
<sequence>MKEGFTVIEELSIPSNFESMPKVETLIDTVCFKMGVGESFGNVLIAVTEAVNNAILHGNRNTTNAQVFIKSAENPGSFCFSVEDEGMGFDYTTLPDPTAPENLEKENGRGIFLMKNLADEVEFENNGKRVIIYFNK</sequence>
<dbReference type="InterPro" id="IPR003594">
    <property type="entry name" value="HATPase_dom"/>
</dbReference>
<dbReference type="SUPFAM" id="SSF55874">
    <property type="entry name" value="ATPase domain of HSP90 chaperone/DNA topoisomerase II/histidine kinase"/>
    <property type="match status" value="1"/>
</dbReference>
<dbReference type="PANTHER" id="PTHR35526">
    <property type="entry name" value="ANTI-SIGMA-F FACTOR RSBW-RELATED"/>
    <property type="match status" value="1"/>
</dbReference>
<accession>A0A8J6PBD1</accession>
<dbReference type="GO" id="GO:0005524">
    <property type="term" value="F:ATP binding"/>
    <property type="evidence" value="ECO:0007669"/>
    <property type="project" value="UniProtKB-KW"/>
</dbReference>
<dbReference type="GO" id="GO:0004674">
    <property type="term" value="F:protein serine/threonine kinase activity"/>
    <property type="evidence" value="ECO:0007669"/>
    <property type="project" value="UniProtKB-KW"/>
</dbReference>
<reference evidence="3" key="1">
    <citation type="submission" date="2020-09" db="EMBL/GenBank/DDBJ databases">
        <title>Taishania pollutisoli gen. nov., sp. nov., Isolated from Tetrabromobisphenol A-Contaminated Soil.</title>
        <authorList>
            <person name="Chen Q."/>
        </authorList>
    </citation>
    <scope>NUCLEOTIDE SEQUENCE</scope>
    <source>
        <strain evidence="3">CZZ-1</strain>
    </source>
</reference>
<organism evidence="3 4">
    <name type="scientific">Taishania pollutisoli</name>
    <dbReference type="NCBI Taxonomy" id="2766479"/>
    <lineage>
        <taxon>Bacteria</taxon>
        <taxon>Pseudomonadati</taxon>
        <taxon>Bacteroidota</taxon>
        <taxon>Flavobacteriia</taxon>
        <taxon>Flavobacteriales</taxon>
        <taxon>Crocinitomicaceae</taxon>
        <taxon>Taishania</taxon>
    </lineage>
</organism>
<dbReference type="InterPro" id="IPR036890">
    <property type="entry name" value="HATPase_C_sf"/>
</dbReference>
<feature type="domain" description="Histidine kinase/HSP90-like ATPase" evidence="2">
    <location>
        <begin position="27"/>
        <end position="132"/>
    </location>
</feature>
<evidence type="ECO:0000313" key="3">
    <source>
        <dbReference type="EMBL" id="MBC9812058.1"/>
    </source>
</evidence>
<keyword evidence="1" id="KW-0808">Transferase</keyword>
<name>A0A8J6PBD1_9FLAO</name>
<dbReference type="Pfam" id="PF13581">
    <property type="entry name" value="HATPase_c_2"/>
    <property type="match status" value="1"/>
</dbReference>
<dbReference type="InterPro" id="IPR050267">
    <property type="entry name" value="Anti-sigma-factor_SerPK"/>
</dbReference>
<keyword evidence="4" id="KW-1185">Reference proteome</keyword>
<comment type="caution">
    <text evidence="3">The sequence shown here is derived from an EMBL/GenBank/DDBJ whole genome shotgun (WGS) entry which is preliminary data.</text>
</comment>
<dbReference type="AlphaFoldDB" id="A0A8J6PBD1"/>
<dbReference type="Gene3D" id="3.30.565.10">
    <property type="entry name" value="Histidine kinase-like ATPase, C-terminal domain"/>
    <property type="match status" value="1"/>
</dbReference>
<keyword evidence="3" id="KW-0547">Nucleotide-binding</keyword>
<dbReference type="RefSeq" id="WP_163490189.1">
    <property type="nucleotide sequence ID" value="NZ_JACVEL010000003.1"/>
</dbReference>